<dbReference type="SUPFAM" id="SSF46689">
    <property type="entry name" value="Homeodomain-like"/>
    <property type="match status" value="1"/>
</dbReference>
<reference evidence="6 7" key="1">
    <citation type="submission" date="2019-03" db="EMBL/GenBank/DDBJ databases">
        <title>Sequencing the genomes of 1000 actinobacteria strains.</title>
        <authorList>
            <person name="Klenk H.-P."/>
        </authorList>
    </citation>
    <scope>NUCLEOTIDE SEQUENCE [LARGE SCALE GENOMIC DNA]</scope>
    <source>
        <strain evidence="6 7">DSM 44969</strain>
    </source>
</reference>
<comment type="caution">
    <text evidence="6">The sequence shown here is derived from an EMBL/GenBank/DDBJ whole genome shotgun (WGS) entry which is preliminary data.</text>
</comment>
<organism evidence="6 7">
    <name type="scientific">Pseudonocardia endophytica</name>
    <dbReference type="NCBI Taxonomy" id="401976"/>
    <lineage>
        <taxon>Bacteria</taxon>
        <taxon>Bacillati</taxon>
        <taxon>Actinomycetota</taxon>
        <taxon>Actinomycetes</taxon>
        <taxon>Pseudonocardiales</taxon>
        <taxon>Pseudonocardiaceae</taxon>
        <taxon>Pseudonocardia</taxon>
    </lineage>
</organism>
<dbReference type="PROSITE" id="PS50977">
    <property type="entry name" value="HTH_TETR_2"/>
    <property type="match status" value="1"/>
</dbReference>
<evidence type="ECO:0000259" key="5">
    <source>
        <dbReference type="PROSITE" id="PS50977"/>
    </source>
</evidence>
<dbReference type="InterPro" id="IPR036271">
    <property type="entry name" value="Tet_transcr_reg_TetR-rel_C_sf"/>
</dbReference>
<evidence type="ECO:0000313" key="6">
    <source>
        <dbReference type="EMBL" id="TCK25606.1"/>
    </source>
</evidence>
<dbReference type="InterPro" id="IPR050109">
    <property type="entry name" value="HTH-type_TetR-like_transc_reg"/>
</dbReference>
<feature type="DNA-binding region" description="H-T-H motif" evidence="4">
    <location>
        <begin position="36"/>
        <end position="55"/>
    </location>
</feature>
<dbReference type="EMBL" id="SMFZ01000001">
    <property type="protein sequence ID" value="TCK25606.1"/>
    <property type="molecule type" value="Genomic_DNA"/>
</dbReference>
<accession>A0A4V2PIQ2</accession>
<dbReference type="InterPro" id="IPR009057">
    <property type="entry name" value="Homeodomain-like_sf"/>
</dbReference>
<evidence type="ECO:0000313" key="7">
    <source>
        <dbReference type="Proteomes" id="UP000295560"/>
    </source>
</evidence>
<evidence type="ECO:0000256" key="3">
    <source>
        <dbReference type="ARBA" id="ARBA00023163"/>
    </source>
</evidence>
<dbReference type="Gene3D" id="1.10.357.10">
    <property type="entry name" value="Tetracycline Repressor, domain 2"/>
    <property type="match status" value="1"/>
</dbReference>
<evidence type="ECO:0000256" key="1">
    <source>
        <dbReference type="ARBA" id="ARBA00023015"/>
    </source>
</evidence>
<dbReference type="PANTHER" id="PTHR30055">
    <property type="entry name" value="HTH-TYPE TRANSCRIPTIONAL REGULATOR RUTR"/>
    <property type="match status" value="1"/>
</dbReference>
<keyword evidence="2 4" id="KW-0238">DNA-binding</keyword>
<dbReference type="InterPro" id="IPR001647">
    <property type="entry name" value="HTH_TetR"/>
</dbReference>
<dbReference type="Proteomes" id="UP000295560">
    <property type="component" value="Unassembled WGS sequence"/>
</dbReference>
<dbReference type="GO" id="GO:0003700">
    <property type="term" value="F:DNA-binding transcription factor activity"/>
    <property type="evidence" value="ECO:0007669"/>
    <property type="project" value="TreeGrafter"/>
</dbReference>
<evidence type="ECO:0000256" key="4">
    <source>
        <dbReference type="PROSITE-ProRule" id="PRU00335"/>
    </source>
</evidence>
<dbReference type="AlphaFoldDB" id="A0A4V2PIQ2"/>
<proteinExistence type="predicted"/>
<gene>
    <name evidence="6" type="ORF">EV378_1420</name>
</gene>
<keyword evidence="7" id="KW-1185">Reference proteome</keyword>
<dbReference type="Pfam" id="PF00440">
    <property type="entry name" value="TetR_N"/>
    <property type="match status" value="1"/>
</dbReference>
<dbReference type="OrthoDB" id="7186128at2"/>
<protein>
    <submittedName>
        <fullName evidence="6">TetR family transcriptional regulator</fullName>
    </submittedName>
</protein>
<feature type="domain" description="HTH tetR-type" evidence="5">
    <location>
        <begin position="13"/>
        <end position="73"/>
    </location>
</feature>
<evidence type="ECO:0000256" key="2">
    <source>
        <dbReference type="ARBA" id="ARBA00023125"/>
    </source>
</evidence>
<name>A0A4V2PIQ2_PSEEN</name>
<dbReference type="RefSeq" id="WP_132421957.1">
    <property type="nucleotide sequence ID" value="NZ_SMFZ01000001.1"/>
</dbReference>
<dbReference type="PANTHER" id="PTHR30055:SF234">
    <property type="entry name" value="HTH-TYPE TRANSCRIPTIONAL REGULATOR BETI"/>
    <property type="match status" value="1"/>
</dbReference>
<dbReference type="GO" id="GO:0000976">
    <property type="term" value="F:transcription cis-regulatory region binding"/>
    <property type="evidence" value="ECO:0007669"/>
    <property type="project" value="TreeGrafter"/>
</dbReference>
<sequence length="191" mass="20334">MSSRGDRTDPRVARTRDDVPRAAYRILVDEGADAVTHTRVAEAAGYAKATLYTHWPTRTDLLHAALSLMTEVDHASVSGDPRADLIGQMSGFRSMMEDRGTHRALGAMAELSAAGSPELAELRDRVAAEGERVMRGVLADVTDGPELEAAALMLNGAVLYAAMLHGGPPDDDTIATIVDVVLRGLRASRDG</sequence>
<keyword evidence="3" id="KW-0804">Transcription</keyword>
<dbReference type="Gene3D" id="1.10.10.60">
    <property type="entry name" value="Homeodomain-like"/>
    <property type="match status" value="1"/>
</dbReference>
<dbReference type="SUPFAM" id="SSF48498">
    <property type="entry name" value="Tetracyclin repressor-like, C-terminal domain"/>
    <property type="match status" value="1"/>
</dbReference>
<keyword evidence="1" id="KW-0805">Transcription regulation</keyword>